<evidence type="ECO:0000259" key="5">
    <source>
        <dbReference type="SMART" id="SM00849"/>
    </source>
</evidence>
<evidence type="ECO:0000256" key="1">
    <source>
        <dbReference type="ARBA" id="ARBA00007749"/>
    </source>
</evidence>
<comment type="similarity">
    <text evidence="1">Belongs to the metallo-beta-lactamase superfamily.</text>
</comment>
<keyword evidence="3" id="KW-0378">Hydrolase</keyword>
<dbReference type="Proteomes" id="UP000093451">
    <property type="component" value="Unassembled WGS sequence"/>
</dbReference>
<dbReference type="Pfam" id="PF00753">
    <property type="entry name" value="Lactamase_B"/>
    <property type="match status" value="1"/>
</dbReference>
<proteinExistence type="inferred from homology"/>
<dbReference type="AlphaFoldDB" id="A0AB36EC07"/>
<name>A0AB36EC07_AGRTU</name>
<evidence type="ECO:0000256" key="4">
    <source>
        <dbReference type="ARBA" id="ARBA00022833"/>
    </source>
</evidence>
<organism evidence="6 7">
    <name type="scientific">Agrobacterium tumefaciens</name>
    <dbReference type="NCBI Taxonomy" id="358"/>
    <lineage>
        <taxon>Bacteria</taxon>
        <taxon>Pseudomonadati</taxon>
        <taxon>Pseudomonadota</taxon>
        <taxon>Alphaproteobacteria</taxon>
        <taxon>Hyphomicrobiales</taxon>
        <taxon>Rhizobiaceae</taxon>
        <taxon>Rhizobium/Agrobacterium group</taxon>
        <taxon>Agrobacterium</taxon>
        <taxon>Agrobacterium tumefaciens complex</taxon>
    </lineage>
</organism>
<dbReference type="GO" id="GO:0016787">
    <property type="term" value="F:hydrolase activity"/>
    <property type="evidence" value="ECO:0007669"/>
    <property type="project" value="UniProtKB-KW"/>
</dbReference>
<evidence type="ECO:0000313" key="6">
    <source>
        <dbReference type="EMBL" id="OCJ32759.1"/>
    </source>
</evidence>
<accession>A0AB36EC07</accession>
<dbReference type="CDD" id="cd07720">
    <property type="entry name" value="OPHC2-like_MBL-fold"/>
    <property type="match status" value="1"/>
</dbReference>
<dbReference type="InterPro" id="IPR051013">
    <property type="entry name" value="MBL_superfamily_lactonases"/>
</dbReference>
<reference evidence="6 7" key="1">
    <citation type="journal article" date="2016" name="PeerJ">
        <title>Gall-ID: tools for genotyping gall-causing phytopathogenic bacteria.</title>
        <authorList>
            <person name="Davis E.W.II."/>
            <person name="Weisberg A.J."/>
            <person name="Tabima J.F."/>
            <person name="Grunwald N.J."/>
            <person name="Chang J.H."/>
        </authorList>
    </citation>
    <scope>NUCLEOTIDE SEQUENCE [LARGE SCALE GENOMIC DNA]</scope>
    <source>
        <strain evidence="6 7">N2/73</strain>
    </source>
</reference>
<dbReference type="Gene3D" id="3.60.15.10">
    <property type="entry name" value="Ribonuclease Z/Hydroxyacylglutathione hydrolase-like"/>
    <property type="match status" value="1"/>
</dbReference>
<evidence type="ECO:0000313" key="7">
    <source>
        <dbReference type="Proteomes" id="UP000093451"/>
    </source>
</evidence>
<dbReference type="InterPro" id="IPR036866">
    <property type="entry name" value="RibonucZ/Hydroxyglut_hydro"/>
</dbReference>
<feature type="domain" description="Metallo-beta-lactamase" evidence="5">
    <location>
        <begin position="57"/>
        <end position="265"/>
    </location>
</feature>
<dbReference type="SMART" id="SM00849">
    <property type="entry name" value="Lactamase_B"/>
    <property type="match status" value="1"/>
</dbReference>
<dbReference type="GO" id="GO:0046872">
    <property type="term" value="F:metal ion binding"/>
    <property type="evidence" value="ECO:0007669"/>
    <property type="project" value="UniProtKB-KW"/>
</dbReference>
<gene>
    <name evidence="6" type="ORF">A6U91_21500</name>
</gene>
<evidence type="ECO:0000256" key="3">
    <source>
        <dbReference type="ARBA" id="ARBA00022801"/>
    </source>
</evidence>
<dbReference type="PANTHER" id="PTHR42978">
    <property type="entry name" value="QUORUM-QUENCHING LACTONASE YTNP-RELATED-RELATED"/>
    <property type="match status" value="1"/>
</dbReference>
<protein>
    <recommendedName>
        <fullName evidence="5">Metallo-beta-lactamase domain-containing protein</fullName>
    </recommendedName>
</protein>
<dbReference type="SUPFAM" id="SSF56281">
    <property type="entry name" value="Metallo-hydrolase/oxidoreductase"/>
    <property type="match status" value="1"/>
</dbReference>
<comment type="caution">
    <text evidence="6">The sequence shown here is derived from an EMBL/GenBank/DDBJ whole genome shotgun (WGS) entry which is preliminary data.</text>
</comment>
<dbReference type="PANTHER" id="PTHR42978:SF6">
    <property type="entry name" value="QUORUM-QUENCHING LACTONASE YTNP-RELATED"/>
    <property type="match status" value="1"/>
</dbReference>
<keyword evidence="4" id="KW-0862">Zinc</keyword>
<dbReference type="EMBL" id="LXKT01000029">
    <property type="protein sequence ID" value="OCJ32759.1"/>
    <property type="molecule type" value="Genomic_DNA"/>
</dbReference>
<keyword evidence="2" id="KW-0479">Metal-binding</keyword>
<evidence type="ECO:0000256" key="2">
    <source>
        <dbReference type="ARBA" id="ARBA00022723"/>
    </source>
</evidence>
<dbReference type="InterPro" id="IPR001279">
    <property type="entry name" value="Metallo-B-lactamas"/>
</dbReference>
<dbReference type="RefSeq" id="WP_065689085.1">
    <property type="nucleotide sequence ID" value="NZ_LXKT01000029.1"/>
</dbReference>
<sequence>MTKTTDFYSFRHGDFDITVLSDGASSHGEDNSHALSLPLEANLSKDVSGADEIGLAPSNIPLIVISDEVILIDVGAGEKKSENVGLLETNLRRIGVTSSDVTLIILTHAHPCHVWGLVRTEGSLRYQNARYIMSAAEWAFWIEGVDAASTDYERLTGGITRKTLAAVLGRITLVEDGDEILPGLRVLSSTGRTPGHISVILDGDIPLIIIGDAVASDVVAFEHPDWNFGFDLDAEQAGRTRRRLLAQADEERAKLLGFRWHYPGVGRAERSGSAFRLRRVGEVAR</sequence>